<keyword evidence="8" id="KW-0539">Nucleus</keyword>
<dbReference type="PANTHER" id="PTHR22748:SF4">
    <property type="entry name" value="DNA-(APURINIC OR APYRIMIDINIC SITE) ENDONUCLEASE 2"/>
    <property type="match status" value="1"/>
</dbReference>
<evidence type="ECO:0000256" key="13">
    <source>
        <dbReference type="RuleBase" id="RU362131"/>
    </source>
</evidence>
<dbReference type="GO" id="GO:0005634">
    <property type="term" value="C:nucleus"/>
    <property type="evidence" value="ECO:0007669"/>
    <property type="project" value="TreeGrafter"/>
</dbReference>
<evidence type="ECO:0000313" key="15">
    <source>
        <dbReference type="EMBL" id="VDO06986.1"/>
    </source>
</evidence>
<keyword evidence="3 10" id="KW-0479">Metal-binding</keyword>
<dbReference type="InterPro" id="IPR005135">
    <property type="entry name" value="Endo/exonuclease/phosphatase"/>
</dbReference>
<evidence type="ECO:0000313" key="17">
    <source>
        <dbReference type="WBParaSite" id="HNAJ_0001002301-mRNA-1"/>
    </source>
</evidence>
<evidence type="ECO:0000256" key="8">
    <source>
        <dbReference type="ARBA" id="ARBA00023242"/>
    </source>
</evidence>
<evidence type="ECO:0000256" key="6">
    <source>
        <dbReference type="ARBA" id="ARBA00022833"/>
    </source>
</evidence>
<feature type="binding site" evidence="10">
    <location>
        <position position="168"/>
    </location>
    <ligand>
        <name>Mg(2+)</name>
        <dbReference type="ChEBI" id="CHEBI:18420"/>
        <label>1</label>
    </ligand>
</feature>
<feature type="site" description="Interaction with DNA substrate" evidence="11">
    <location>
        <position position="251"/>
    </location>
</feature>
<dbReference type="Gene3D" id="3.60.10.10">
    <property type="entry name" value="Endonuclease/exonuclease/phosphatase"/>
    <property type="match status" value="1"/>
</dbReference>
<dbReference type="STRING" id="102285.A0A158QIR5"/>
<evidence type="ECO:0000256" key="9">
    <source>
        <dbReference type="PIRSR" id="PIRSR604808-1"/>
    </source>
</evidence>
<evidence type="ECO:0000256" key="5">
    <source>
        <dbReference type="ARBA" id="ARBA00022801"/>
    </source>
</evidence>
<dbReference type="PROSITE" id="PS51999">
    <property type="entry name" value="ZF_GRF"/>
    <property type="match status" value="1"/>
</dbReference>
<dbReference type="GO" id="GO:0006284">
    <property type="term" value="P:base-excision repair"/>
    <property type="evidence" value="ECO:0007669"/>
    <property type="project" value="TreeGrafter"/>
</dbReference>
<comment type="cofactor">
    <cofactor evidence="10 13">
        <name>Mg(2+)</name>
        <dbReference type="ChEBI" id="CHEBI:18420"/>
    </cofactor>
    <cofactor evidence="10 13">
        <name>Mn(2+)</name>
        <dbReference type="ChEBI" id="CHEBI:29035"/>
    </cofactor>
    <text evidence="10 13">Probably binds two magnesium or manganese ions per subunit.</text>
</comment>
<feature type="site" description="Important for catalytic activity" evidence="11">
    <location>
        <position position="220"/>
    </location>
</feature>
<evidence type="ECO:0000256" key="11">
    <source>
        <dbReference type="PIRSR" id="PIRSR604808-3"/>
    </source>
</evidence>
<dbReference type="SUPFAM" id="SSF56219">
    <property type="entry name" value="DNase I-like"/>
    <property type="match status" value="1"/>
</dbReference>
<protein>
    <recommendedName>
        <fullName evidence="13">DNA-(apurinic or apyrimidinic site) endonuclease</fullName>
        <ecNumber evidence="13">3.1.-.-</ecNumber>
    </recommendedName>
</protein>
<feature type="binding site" evidence="10">
    <location>
        <position position="38"/>
    </location>
    <ligand>
        <name>Mg(2+)</name>
        <dbReference type="ChEBI" id="CHEBI:18420"/>
        <label>1</label>
    </ligand>
</feature>
<feature type="binding site" evidence="10">
    <location>
        <position position="170"/>
    </location>
    <ligand>
        <name>Mg(2+)</name>
        <dbReference type="ChEBI" id="CHEBI:18420"/>
        <label>1</label>
    </ligand>
</feature>
<gene>
    <name evidence="15" type="ORF">HNAJ_LOCUS10018</name>
</gene>
<dbReference type="EC" id="3.1.-.-" evidence="13"/>
<comment type="similarity">
    <text evidence="2 13">Belongs to the DNA repair enzymes AP/ExoA family.</text>
</comment>
<dbReference type="NCBIfam" id="TIGR00633">
    <property type="entry name" value="xth"/>
    <property type="match status" value="1"/>
</dbReference>
<feature type="binding site" evidence="10">
    <location>
        <position position="251"/>
    </location>
    <ligand>
        <name>Mg(2+)</name>
        <dbReference type="ChEBI" id="CHEBI:18420"/>
        <label>1</label>
    </ligand>
</feature>
<dbReference type="WBParaSite" id="HNAJ_0001002301-mRNA-1">
    <property type="protein sequence ID" value="HNAJ_0001002301-mRNA-1"/>
    <property type="gene ID" value="HNAJ_0001002301"/>
</dbReference>
<evidence type="ECO:0000256" key="12">
    <source>
        <dbReference type="PROSITE-ProRule" id="PRU01343"/>
    </source>
</evidence>
<dbReference type="GO" id="GO:0008081">
    <property type="term" value="F:phosphoric diester hydrolase activity"/>
    <property type="evidence" value="ECO:0007669"/>
    <property type="project" value="TreeGrafter"/>
</dbReference>
<sequence>MAAMLKLCTWNINGIRSFPTPFKSHLDQLEADIICLQETKAGRDLPAHYSRVDGYNAYFVHCKAKPGYAGVSIFCRDPLRPIRAYDSLLDLLPSQDFDKALDSEGRALVLQFKTDLYDKLLSVISVYCPRVDSDNQDRAEFKIQFLQLLHSVVHKLIENGSYVILAGDLNICHKPIDHCCPEYYMVDLNKRLAHPDRKEAFTCWNTKTGARQTNYGTRIDYILFDKSLVDLFIEKDESISDIMQHIEGSDHCPVWAKVPLNISTKESGSLPSLCSHFWPQCQKRQLSLLEFVKKCDKIESKVFASSGVVNTQVPEVRDGKRIRQARLDFAFKPKESSPEPMKPPVSIKEERDEKVVYDELDLEREIEQRKSTTAAWQSLLNGGKKSKIAPLCSSHGEPCVLRCVKRADSRHRGREFWTCARPIGAPNNPLARCNTFFWK</sequence>
<evidence type="ECO:0000256" key="4">
    <source>
        <dbReference type="ARBA" id="ARBA00022771"/>
    </source>
</evidence>
<dbReference type="InterPro" id="IPR020847">
    <property type="entry name" value="AP_endonuclease_F1_BS"/>
</dbReference>
<proteinExistence type="inferred from homology"/>
<dbReference type="Proteomes" id="UP000278807">
    <property type="component" value="Unassembled WGS sequence"/>
</dbReference>
<dbReference type="InterPro" id="IPR010666">
    <property type="entry name" value="Znf_GRF"/>
</dbReference>
<keyword evidence="13" id="KW-0234">DNA repair</keyword>
<keyword evidence="5" id="KW-0378">Hydrolase</keyword>
<evidence type="ECO:0000259" key="14">
    <source>
        <dbReference type="PROSITE" id="PS51999"/>
    </source>
</evidence>
<organism evidence="17">
    <name type="scientific">Rodentolepis nana</name>
    <name type="common">Dwarf tapeworm</name>
    <name type="synonym">Hymenolepis nana</name>
    <dbReference type="NCBI Taxonomy" id="102285"/>
    <lineage>
        <taxon>Eukaryota</taxon>
        <taxon>Metazoa</taxon>
        <taxon>Spiralia</taxon>
        <taxon>Lophotrochozoa</taxon>
        <taxon>Platyhelminthes</taxon>
        <taxon>Cestoda</taxon>
        <taxon>Eucestoda</taxon>
        <taxon>Cyclophyllidea</taxon>
        <taxon>Hymenolepididae</taxon>
        <taxon>Rodentolepis</taxon>
    </lineage>
</organism>
<feature type="binding site" evidence="10">
    <location>
        <position position="11"/>
    </location>
    <ligand>
        <name>Mg(2+)</name>
        <dbReference type="ChEBI" id="CHEBI:18420"/>
        <label>1</label>
    </ligand>
</feature>
<evidence type="ECO:0000256" key="2">
    <source>
        <dbReference type="ARBA" id="ARBA00007092"/>
    </source>
</evidence>
<dbReference type="InterPro" id="IPR004808">
    <property type="entry name" value="AP_endonuc_1"/>
</dbReference>
<dbReference type="EMBL" id="UZAE01012846">
    <property type="protein sequence ID" value="VDO06986.1"/>
    <property type="molecule type" value="Genomic_DNA"/>
</dbReference>
<dbReference type="OrthoDB" id="391817at2759"/>
<accession>A0A158QIR5</accession>
<evidence type="ECO:0000256" key="10">
    <source>
        <dbReference type="PIRSR" id="PIRSR604808-2"/>
    </source>
</evidence>
<dbReference type="GO" id="GO:0008311">
    <property type="term" value="F:double-stranded DNA 3'-5' DNA exonuclease activity"/>
    <property type="evidence" value="ECO:0007669"/>
    <property type="project" value="UniProtKB-EC"/>
</dbReference>
<feature type="site" description="Transition state stabilizer" evidence="11">
    <location>
        <position position="170"/>
    </location>
</feature>
<reference evidence="17" key="1">
    <citation type="submission" date="2016-04" db="UniProtKB">
        <authorList>
            <consortium name="WormBaseParasite"/>
        </authorList>
    </citation>
    <scope>IDENTIFICATION</scope>
</reference>
<dbReference type="InterPro" id="IPR036691">
    <property type="entry name" value="Endo/exonu/phosph_ase_sf"/>
</dbReference>
<evidence type="ECO:0000256" key="3">
    <source>
        <dbReference type="ARBA" id="ARBA00022723"/>
    </source>
</evidence>
<dbReference type="Pfam" id="PF03372">
    <property type="entry name" value="Exo_endo_phos"/>
    <property type="match status" value="1"/>
</dbReference>
<feature type="active site" description="Proton donor/acceptor" evidence="9">
    <location>
        <position position="168"/>
    </location>
</feature>
<dbReference type="PANTHER" id="PTHR22748">
    <property type="entry name" value="AP ENDONUCLEASE"/>
    <property type="match status" value="1"/>
</dbReference>
<keyword evidence="4 12" id="KW-0863">Zinc-finger</keyword>
<reference evidence="15 16" key="2">
    <citation type="submission" date="2018-11" db="EMBL/GenBank/DDBJ databases">
        <authorList>
            <consortium name="Pathogen Informatics"/>
        </authorList>
    </citation>
    <scope>NUCLEOTIDE SEQUENCE [LARGE SCALE GENOMIC DNA]</scope>
</reference>
<evidence type="ECO:0000256" key="7">
    <source>
        <dbReference type="ARBA" id="ARBA00022842"/>
    </source>
</evidence>
<dbReference type="PROSITE" id="PS00726">
    <property type="entry name" value="AP_NUCLEASE_F1_1"/>
    <property type="match status" value="1"/>
</dbReference>
<feature type="active site" description="Proton acceptor" evidence="9">
    <location>
        <position position="251"/>
    </location>
</feature>
<keyword evidence="10" id="KW-0464">Manganese</keyword>
<feature type="binding site" evidence="10">
    <location>
        <position position="250"/>
    </location>
    <ligand>
        <name>Mg(2+)</name>
        <dbReference type="ChEBI" id="CHEBI:18420"/>
        <label>1</label>
    </ligand>
</feature>
<keyword evidence="6" id="KW-0862">Zinc</keyword>
<evidence type="ECO:0000256" key="1">
    <source>
        <dbReference type="ARBA" id="ARBA00000493"/>
    </source>
</evidence>
<keyword evidence="7 10" id="KW-0460">Magnesium</keyword>
<name>A0A158QIR5_RODNA</name>
<dbReference type="GO" id="GO:0003906">
    <property type="term" value="F:DNA-(apurinic or apyrimidinic site) endonuclease activity"/>
    <property type="evidence" value="ECO:0007669"/>
    <property type="project" value="TreeGrafter"/>
</dbReference>
<keyword evidence="16" id="KW-1185">Reference proteome</keyword>
<dbReference type="GO" id="GO:0008270">
    <property type="term" value="F:zinc ion binding"/>
    <property type="evidence" value="ECO:0007669"/>
    <property type="project" value="UniProtKB-KW"/>
</dbReference>
<evidence type="ECO:0000313" key="16">
    <source>
        <dbReference type="Proteomes" id="UP000278807"/>
    </source>
</evidence>
<dbReference type="GO" id="GO:0003677">
    <property type="term" value="F:DNA binding"/>
    <property type="evidence" value="ECO:0007669"/>
    <property type="project" value="InterPro"/>
</dbReference>
<dbReference type="PROSITE" id="PS51435">
    <property type="entry name" value="AP_NUCLEASE_F1_4"/>
    <property type="match status" value="1"/>
</dbReference>
<comment type="catalytic activity">
    <reaction evidence="1">
        <text>Exonucleolytic cleavage in the 3'- to 5'-direction to yield nucleoside 5'-phosphates.</text>
        <dbReference type="EC" id="3.1.11.2"/>
    </reaction>
</comment>
<feature type="active site" evidence="9">
    <location>
        <position position="127"/>
    </location>
</feature>
<dbReference type="AlphaFoldDB" id="A0A158QIR5"/>
<feature type="domain" description="GRF-type" evidence="14">
    <location>
        <begin position="392"/>
        <end position="439"/>
    </location>
</feature>
<keyword evidence="13" id="KW-0227">DNA damage</keyword>